<evidence type="ECO:0000259" key="2">
    <source>
        <dbReference type="Pfam" id="PF07859"/>
    </source>
</evidence>
<name>A0A9P9HYC2_FUSSL</name>
<reference evidence="3" key="1">
    <citation type="journal article" date="2021" name="Nat. Commun.">
        <title>Genetic determinants of endophytism in the Arabidopsis root mycobiome.</title>
        <authorList>
            <person name="Mesny F."/>
            <person name="Miyauchi S."/>
            <person name="Thiergart T."/>
            <person name="Pickel B."/>
            <person name="Atanasova L."/>
            <person name="Karlsson M."/>
            <person name="Huettel B."/>
            <person name="Barry K.W."/>
            <person name="Haridas S."/>
            <person name="Chen C."/>
            <person name="Bauer D."/>
            <person name="Andreopoulos W."/>
            <person name="Pangilinan J."/>
            <person name="LaButti K."/>
            <person name="Riley R."/>
            <person name="Lipzen A."/>
            <person name="Clum A."/>
            <person name="Drula E."/>
            <person name="Henrissat B."/>
            <person name="Kohler A."/>
            <person name="Grigoriev I.V."/>
            <person name="Martin F.M."/>
            <person name="Hacquard S."/>
        </authorList>
    </citation>
    <scope>NUCLEOTIDE SEQUENCE</scope>
    <source>
        <strain evidence="3">FSSC 5 MPI-SDFR-AT-0091</strain>
    </source>
</reference>
<dbReference type="Gene3D" id="3.40.50.1820">
    <property type="entry name" value="alpha/beta hydrolase"/>
    <property type="match status" value="1"/>
</dbReference>
<dbReference type="Pfam" id="PF07859">
    <property type="entry name" value="Abhydrolase_3"/>
    <property type="match status" value="1"/>
</dbReference>
<dbReference type="PANTHER" id="PTHR48081">
    <property type="entry name" value="AB HYDROLASE SUPERFAMILY PROTEIN C4A8.06C"/>
    <property type="match status" value="1"/>
</dbReference>
<dbReference type="Proteomes" id="UP000736672">
    <property type="component" value="Unassembled WGS sequence"/>
</dbReference>
<dbReference type="InterPro" id="IPR013094">
    <property type="entry name" value="AB_hydrolase_3"/>
</dbReference>
<dbReference type="InterPro" id="IPR029058">
    <property type="entry name" value="AB_hydrolase_fold"/>
</dbReference>
<evidence type="ECO:0000256" key="1">
    <source>
        <dbReference type="ARBA" id="ARBA00022801"/>
    </source>
</evidence>
<dbReference type="GO" id="GO:0016787">
    <property type="term" value="F:hydrolase activity"/>
    <property type="evidence" value="ECO:0007669"/>
    <property type="project" value="UniProtKB-KW"/>
</dbReference>
<gene>
    <name evidence="3" type="ORF">B0J15DRAFT_545876</name>
</gene>
<sequence length="350" mass="38048">MTMHQDSISSPKITNGPGHSTPYACYLHAMAWVLRRAVAYMTGSGELFDKLTTVTTPGLGEGRVNISVCIPRLEGTTQSLHPLVLVAEGGGFILGQPSDGEHIDRSLCDKVGAVIISVDYAKAPRYPYPHALLQLYEVLKWALSPTTKEALNVTIDPSRVAIMGNSAGGNLTASLSLLLSFTSGPCAEFRSALPSNFHQVLQVLIYPSVDLNRSYDERLGDCDQETQASSLPSWAATTMEASYLPPYIDKSQVFVSPLMAEGSLLRSLQPPSAIVMVAGKDCLKLEAEKYVENLKMAGVSVTKHEYPAAIHGFSHYKENNKGFRKEDVEDCWEHIAHALQVSFCTDKASA</sequence>
<dbReference type="PANTHER" id="PTHR48081:SF8">
    <property type="entry name" value="ALPHA_BETA HYDROLASE FOLD-3 DOMAIN-CONTAINING PROTEIN-RELATED"/>
    <property type="match status" value="1"/>
</dbReference>
<dbReference type="OrthoDB" id="408631at2759"/>
<feature type="domain" description="Alpha/beta hydrolase fold-3" evidence="2">
    <location>
        <begin position="87"/>
        <end position="313"/>
    </location>
</feature>
<evidence type="ECO:0000313" key="3">
    <source>
        <dbReference type="EMBL" id="KAH7265847.1"/>
    </source>
</evidence>
<accession>A0A9P9HYC2</accession>
<comment type="caution">
    <text evidence="3">The sequence shown here is derived from an EMBL/GenBank/DDBJ whole genome shotgun (WGS) entry which is preliminary data.</text>
</comment>
<proteinExistence type="predicted"/>
<keyword evidence="4" id="KW-1185">Reference proteome</keyword>
<evidence type="ECO:0000313" key="4">
    <source>
        <dbReference type="Proteomes" id="UP000736672"/>
    </source>
</evidence>
<dbReference type="SUPFAM" id="SSF53474">
    <property type="entry name" value="alpha/beta-Hydrolases"/>
    <property type="match status" value="1"/>
</dbReference>
<organism evidence="3 4">
    <name type="scientific">Fusarium solani</name>
    <name type="common">Filamentous fungus</name>
    <dbReference type="NCBI Taxonomy" id="169388"/>
    <lineage>
        <taxon>Eukaryota</taxon>
        <taxon>Fungi</taxon>
        <taxon>Dikarya</taxon>
        <taxon>Ascomycota</taxon>
        <taxon>Pezizomycotina</taxon>
        <taxon>Sordariomycetes</taxon>
        <taxon>Hypocreomycetidae</taxon>
        <taxon>Hypocreales</taxon>
        <taxon>Nectriaceae</taxon>
        <taxon>Fusarium</taxon>
        <taxon>Fusarium solani species complex</taxon>
    </lineage>
</organism>
<dbReference type="InterPro" id="IPR050300">
    <property type="entry name" value="GDXG_lipolytic_enzyme"/>
</dbReference>
<dbReference type="AlphaFoldDB" id="A0A9P9HYC2"/>
<dbReference type="EMBL" id="JAGTJS010000006">
    <property type="protein sequence ID" value="KAH7265847.1"/>
    <property type="molecule type" value="Genomic_DNA"/>
</dbReference>
<protein>
    <submittedName>
        <fullName evidence="3">Alpha/beta hydrolase fold-domain-containing protein</fullName>
    </submittedName>
</protein>
<keyword evidence="1 3" id="KW-0378">Hydrolase</keyword>